<dbReference type="InterPro" id="IPR050807">
    <property type="entry name" value="TransReg_Diox_bact_type"/>
</dbReference>
<dbReference type="PANTHER" id="PTHR46797:SF1">
    <property type="entry name" value="METHYLPHOSPHONATE SYNTHASE"/>
    <property type="match status" value="1"/>
</dbReference>
<dbReference type="STRING" id="1174501.SAMN05216192_11116"/>
<evidence type="ECO:0000313" key="4">
    <source>
        <dbReference type="EMBL" id="SDJ03901.1"/>
    </source>
</evidence>
<organism evidence="4 5">
    <name type="scientific">Paenibacillus typhae</name>
    <dbReference type="NCBI Taxonomy" id="1174501"/>
    <lineage>
        <taxon>Bacteria</taxon>
        <taxon>Bacillati</taxon>
        <taxon>Bacillota</taxon>
        <taxon>Bacilli</taxon>
        <taxon>Bacillales</taxon>
        <taxon>Paenibacillaceae</taxon>
        <taxon>Paenibacillus</taxon>
    </lineage>
</organism>
<dbReference type="InterPro" id="IPR010982">
    <property type="entry name" value="Lambda_DNA-bd_dom_sf"/>
</dbReference>
<gene>
    <name evidence="4" type="ORF">SAMN05216192_11116</name>
</gene>
<dbReference type="PANTHER" id="PTHR46797">
    <property type="entry name" value="HTH-TYPE TRANSCRIPTIONAL REGULATOR"/>
    <property type="match status" value="1"/>
</dbReference>
<feature type="domain" description="HTH cro/C1-type" evidence="3">
    <location>
        <begin position="9"/>
        <end position="64"/>
    </location>
</feature>
<evidence type="ECO:0000256" key="1">
    <source>
        <dbReference type="ARBA" id="ARBA00023125"/>
    </source>
</evidence>
<dbReference type="GO" id="GO:0003700">
    <property type="term" value="F:DNA-binding transcription factor activity"/>
    <property type="evidence" value="ECO:0007669"/>
    <property type="project" value="TreeGrafter"/>
</dbReference>
<dbReference type="SUPFAM" id="SSF47413">
    <property type="entry name" value="lambda repressor-like DNA-binding domains"/>
    <property type="match status" value="1"/>
</dbReference>
<evidence type="ECO:0000256" key="2">
    <source>
        <dbReference type="SAM" id="MobiDB-lite"/>
    </source>
</evidence>
<dbReference type="RefSeq" id="WP_090714380.1">
    <property type="nucleotide sequence ID" value="NZ_CBCSKY010000009.1"/>
</dbReference>
<dbReference type="Pfam" id="PF13560">
    <property type="entry name" value="HTH_31"/>
    <property type="match status" value="1"/>
</dbReference>
<keyword evidence="5" id="KW-1185">Reference proteome</keyword>
<dbReference type="Proteomes" id="UP000199050">
    <property type="component" value="Unassembled WGS sequence"/>
</dbReference>
<dbReference type="CDD" id="cd00093">
    <property type="entry name" value="HTH_XRE"/>
    <property type="match status" value="1"/>
</dbReference>
<evidence type="ECO:0000259" key="3">
    <source>
        <dbReference type="PROSITE" id="PS50943"/>
    </source>
</evidence>
<name>A0A1G8QGU7_9BACL</name>
<proteinExistence type="predicted"/>
<keyword evidence="1" id="KW-0238">DNA-binding</keyword>
<dbReference type="Gene3D" id="1.10.260.40">
    <property type="entry name" value="lambda repressor-like DNA-binding domains"/>
    <property type="match status" value="1"/>
</dbReference>
<dbReference type="GO" id="GO:0003677">
    <property type="term" value="F:DNA binding"/>
    <property type="evidence" value="ECO:0007669"/>
    <property type="project" value="UniProtKB-KW"/>
</dbReference>
<sequence>MTDTFGGYLKQIREAKGLSINQLASLAGISGSQISRIENGLRGVPKPATLRKIADATGASYDQLMGQAGYLPEQGTSGNDNPVPDWATSKDKRDFRKMLEDDGELMFDGIPLNKEDKQRIKDVLTGLFWEAKQMNKRKKPEHYPDTPDQSGMNN</sequence>
<dbReference type="GO" id="GO:0005829">
    <property type="term" value="C:cytosol"/>
    <property type="evidence" value="ECO:0007669"/>
    <property type="project" value="TreeGrafter"/>
</dbReference>
<dbReference type="InterPro" id="IPR001387">
    <property type="entry name" value="Cro/C1-type_HTH"/>
</dbReference>
<feature type="region of interest" description="Disordered" evidence="2">
    <location>
        <begin position="65"/>
        <end position="91"/>
    </location>
</feature>
<accession>A0A1G8QGU7</accession>
<reference evidence="5" key="1">
    <citation type="submission" date="2016-10" db="EMBL/GenBank/DDBJ databases">
        <authorList>
            <person name="Varghese N."/>
            <person name="Submissions S."/>
        </authorList>
    </citation>
    <scope>NUCLEOTIDE SEQUENCE [LARGE SCALE GENOMIC DNA]</scope>
    <source>
        <strain evidence="5">CGMCC 1.11012</strain>
    </source>
</reference>
<protein>
    <submittedName>
        <fullName evidence="4">Helix-turn-helix domain-containing protein</fullName>
    </submittedName>
</protein>
<dbReference type="AlphaFoldDB" id="A0A1G8QGU7"/>
<evidence type="ECO:0000313" key="5">
    <source>
        <dbReference type="Proteomes" id="UP000199050"/>
    </source>
</evidence>
<dbReference type="EMBL" id="FNDX01000011">
    <property type="protein sequence ID" value="SDJ03901.1"/>
    <property type="molecule type" value="Genomic_DNA"/>
</dbReference>
<dbReference type="SMART" id="SM00530">
    <property type="entry name" value="HTH_XRE"/>
    <property type="match status" value="1"/>
</dbReference>
<dbReference type="OrthoDB" id="9812960at2"/>
<dbReference type="PROSITE" id="PS50943">
    <property type="entry name" value="HTH_CROC1"/>
    <property type="match status" value="1"/>
</dbReference>
<feature type="region of interest" description="Disordered" evidence="2">
    <location>
        <begin position="134"/>
        <end position="154"/>
    </location>
</feature>